<feature type="compositionally biased region" description="Basic and acidic residues" evidence="2">
    <location>
        <begin position="884"/>
        <end position="895"/>
    </location>
</feature>
<protein>
    <recommendedName>
        <fullName evidence="8">Helicase senataxin</fullName>
    </recommendedName>
</protein>
<keyword evidence="1" id="KW-0175">Coiled coil</keyword>
<feature type="domain" description="DNA2/NAM7 helicase-like C-terminal" evidence="5">
    <location>
        <begin position="1978"/>
        <end position="2171"/>
    </location>
</feature>
<keyword evidence="7" id="KW-1185">Reference proteome</keyword>
<evidence type="ECO:0000313" key="6">
    <source>
        <dbReference type="EMBL" id="KAL0965166.1"/>
    </source>
</evidence>
<feature type="compositionally biased region" description="Basic residues" evidence="2">
    <location>
        <begin position="1067"/>
        <end position="1082"/>
    </location>
</feature>
<feature type="region of interest" description="Disordered" evidence="2">
    <location>
        <begin position="1060"/>
        <end position="1088"/>
    </location>
</feature>
<feature type="compositionally biased region" description="Polar residues" evidence="2">
    <location>
        <begin position="901"/>
        <end position="913"/>
    </location>
</feature>
<comment type="caution">
    <text evidence="6">The sequence shown here is derived from an EMBL/GenBank/DDBJ whole genome shotgun (WGS) entry which is preliminary data.</text>
</comment>
<feature type="compositionally biased region" description="Acidic residues" evidence="2">
    <location>
        <begin position="1214"/>
        <end position="1224"/>
    </location>
</feature>
<feature type="compositionally biased region" description="Basic and acidic residues" evidence="2">
    <location>
        <begin position="2292"/>
        <end position="2332"/>
    </location>
</feature>
<reference evidence="6 7" key="1">
    <citation type="submission" date="2024-06" db="EMBL/GenBank/DDBJ databases">
        <authorList>
            <person name="Pan Q."/>
            <person name="Wen M."/>
            <person name="Jouanno E."/>
            <person name="Zahm M."/>
            <person name="Klopp C."/>
            <person name="Cabau C."/>
            <person name="Louis A."/>
            <person name="Berthelot C."/>
            <person name="Parey E."/>
            <person name="Roest Crollius H."/>
            <person name="Montfort J."/>
            <person name="Robinson-Rechavi M."/>
            <person name="Bouchez O."/>
            <person name="Lampietro C."/>
            <person name="Lopez Roques C."/>
            <person name="Donnadieu C."/>
            <person name="Postlethwait J."/>
            <person name="Bobe J."/>
            <person name="Verreycken H."/>
            <person name="Guiguen Y."/>
        </authorList>
    </citation>
    <scope>NUCLEOTIDE SEQUENCE [LARGE SCALE GENOMIC DNA]</scope>
    <source>
        <strain evidence="6">Up_M1</strain>
        <tissue evidence="6">Testis</tissue>
    </source>
</reference>
<dbReference type="InterPro" id="IPR041677">
    <property type="entry name" value="DNA2/NAM7_AAA_11"/>
</dbReference>
<evidence type="ECO:0000256" key="2">
    <source>
        <dbReference type="SAM" id="MobiDB-lite"/>
    </source>
</evidence>
<feature type="compositionally biased region" description="Polar residues" evidence="2">
    <location>
        <begin position="1193"/>
        <end position="1208"/>
    </location>
</feature>
<dbReference type="InterPro" id="IPR024481">
    <property type="entry name" value="Helicase_Sen1_N"/>
</dbReference>
<sequence>MTYDNMISTCRWCSSEGVDAAELLQKYCIGSLSAEDNEAVNDDLNKCLDCVDTYHNIKEKTPGMQRRLWELETSRLLKHFSHAAEEALPAQDISYIEEDGREVGVPQISPAEYENLLWVALSEILQYPYLLAHPKLSEMFVEAICNMEEWSNSFRALAKYPGIYLLLVHPNETVRRWAIGAARSLGKVDRDDFYDLQDIFSCIFYVVELGIPQNFTDMDTSYDPMTKMTLLPSHLYEPNNLKNFWLGICMLLTQLDAQAMDSLFLGPDKQTNILNCILNALESGMEGKGSGMEEKVFTHFPDEDSSREMDPFWPVLQCFMVILDCLGSKIWGQIEPSEAFRAITGRPSYIAEIKSIKNLTMISQIKTETSYDDDDNMVTCSQMVYDSNATMSKDKRCKTSHLAVSSVVYEDIMSQVKLLQSDMGQAMRVHDSTFLWFIPYLKSVMELDTRSYIYISEIFSYLRGEISTDYLNCSTSISDKVSEFFALIMVYIIGIYLESDCIKMLYCCAHIWADVLVKCAILPIEAFVHASEVLASHSVSSTSSRFGLSRKVSSRAIPQACMKTIRSLLREGSRSNSTCSHFLNLLNKQLREGPQKEWKLNRSEVQELVQMINNLPNTNTPPHELPEGPPTPTLQSSDEIPGPSSRGQLKCTVKQEVFCGFDEENTSGSRDMYMKVEEDAFVEPTKDLRPTQVVLSSLKPDMLKVQEIKSRLGPVIDRKSKSKEDDPSTEVAKDKPQSLLRSSRDEAEISTTSKYPCIRDVDEKSDSDELDNVPLSVLKSKLTGIEDLHSSQDHNDQYPRNSPSDVIFISDDSSTDDDDDDRQILDISETSKITDGPEPLDASDQNRSPSREYNGDMSESQVFEFETQEDMVSAWPEQGSECKNLPERPPKDSPVRHTVSRESTSTEVLDTQPVSKEAIQRACKQVEKFEKNKLKRAIVKKRNILVDAKPLHSKCLSKKSSLGEKQDIDLGKDVLQPVTAPIKSCLRVWLNRQPTDMLPSITTSSTSAKTPAIVPPKKVRKAIEPASTAEKLGLKKKERKAFDLSQRTLDSVDELRRYGASVNVPQSKKHSKKTNRSKKTSPQKRVGTVTNKALASQEVQYFKQSKQASGAGISAKVKRMRDPITSEENLRPSFITEENNEMNEDLPCSQPDPLFQAERKTTICSLPKEDQSAILTLGGSVSSNMNISVSPYFQGSNEEVTAGPSDQTTRMDEQAEEGGGDNDDEWMQLTQMEPKDMEMCSQLEDENLFYTQRDPVDMDIDASQVPLQEKEESSSLICSMQVDKDAGTLGYKIPTIPPPFVNRLDQSDDHLFNKPGIPPISDKKTKPSTTKIYRTLKSRNASLMQDMEKTSNARGSLGKGRPARSAVQPPQPVFRQPFPPKQPLYKPYAPQQPPPKLIPPPQQPPPRPQPNLSNPPGQPSYHIQHRNIGSIPQPSTCKIYPRPDAPVQRQIVNQNDSSRFEPNYLIQHILNWTFDMFSNYKQFGMPSEVCELPLKPIGLSFKTFDEYYNTFYPLLLTKTFEELVREWQKKRESANMVSHIFKVQSNENSRGVWNVNLTTNISVTEESLQRYPKEDDLVILGQAESFYSRQEHSFFDLDHHFGYVQRSSVINKTGQIPLLNINIRTRGDVASVNKQAVRCDVVGSLVSTLREFKALCMLRNSPMLKPLLEPDISYFQPDLKDIPNFSLPGYNPDQVKAVTTSMSYIMNKKRTPKICLIHGPPGTGKSKTILGLLLKQFPEVVPTSDAPVNRQAKGSRNRVLVCTPSNSSLDNLMKNVITVFKEKCKVIQGNCGYINLVRLGNERTMSPKLTQFSLDYQVKNRTQKELMTQDTGFKRRQAQLDDELDKISRSLPKLLKSEDQYKKMLEQKSRLLRERQALSVDLKQCRNRKQETQARVLQEAHVVFCTLSTSGSSVLDMAYRRLGHEPFCCVIVDEAGQATETETLIPLLYRCSSLILVGDPDQLPPTVISQKAMEFNYGQSLIARLMTNIRNSCWENKTPSPVIFLTLQYRMHPDICEFPSKYIYNKDLKTDNETAARRVNFEWPFQPYQVFDVNDGQELKEKDSFSNLKEVQLVLILLKLIAETRQVRVGVITPYNAQKDRIKGEIAKMNRRNFEVDVDTVDGFQGREMDLIIVSCVRASHEQGQIGFLGNRQRMNVTITRAKYSLFILGHFRTLRDNKEWGALINDAAKRDTIISTMATTFEMDAKKIFKLTRSLSYPSRDPAPPVAPWLTAEAYRAAPVLKRRHSTNPALYSHDRDSRQQWQPSSTSPPQDTDRPTDPRLRAQAAMAPHNRTDGDPLAEVRRDCRTDGHRDPRLEHLRDARGRNSPEQHHPLGYKKQRRAGREQRYN</sequence>
<dbReference type="Pfam" id="PF13086">
    <property type="entry name" value="AAA_11"/>
    <property type="match status" value="1"/>
</dbReference>
<organism evidence="6 7">
    <name type="scientific">Umbra pygmaea</name>
    <name type="common">Eastern mudminnow</name>
    <dbReference type="NCBI Taxonomy" id="75934"/>
    <lineage>
        <taxon>Eukaryota</taxon>
        <taxon>Metazoa</taxon>
        <taxon>Chordata</taxon>
        <taxon>Craniata</taxon>
        <taxon>Vertebrata</taxon>
        <taxon>Euteleostomi</taxon>
        <taxon>Actinopterygii</taxon>
        <taxon>Neopterygii</taxon>
        <taxon>Teleostei</taxon>
        <taxon>Protacanthopterygii</taxon>
        <taxon>Esociformes</taxon>
        <taxon>Umbridae</taxon>
        <taxon>Umbra</taxon>
    </lineage>
</organism>
<dbReference type="PANTHER" id="PTHR10887">
    <property type="entry name" value="DNA2/NAM7 HELICASE FAMILY"/>
    <property type="match status" value="1"/>
</dbReference>
<feature type="compositionally biased region" description="Polar residues" evidence="2">
    <location>
        <begin position="1327"/>
        <end position="1343"/>
    </location>
</feature>
<gene>
    <name evidence="6" type="ORF">UPYG_G00277630</name>
</gene>
<feature type="compositionally biased region" description="Pro residues" evidence="2">
    <location>
        <begin position="1390"/>
        <end position="1409"/>
    </location>
</feature>
<feature type="coiled-coil region" evidence="1">
    <location>
        <begin position="1854"/>
        <end position="1895"/>
    </location>
</feature>
<dbReference type="Proteomes" id="UP001557470">
    <property type="component" value="Unassembled WGS sequence"/>
</dbReference>
<feature type="compositionally biased region" description="Pro residues" evidence="2">
    <location>
        <begin position="1369"/>
        <end position="1382"/>
    </location>
</feature>
<name>A0ABD0WKF3_UMBPY</name>
<feature type="region of interest" description="Disordered" evidence="2">
    <location>
        <begin position="2251"/>
        <end position="2349"/>
    </location>
</feature>
<feature type="region of interest" description="Disordered" evidence="2">
    <location>
        <begin position="1305"/>
        <end position="1437"/>
    </location>
</feature>
<dbReference type="Pfam" id="PF12726">
    <property type="entry name" value="SEN1_N"/>
    <property type="match status" value="1"/>
</dbReference>
<dbReference type="InterPro" id="IPR045055">
    <property type="entry name" value="DNA2/NAM7-like"/>
</dbReference>
<dbReference type="PANTHER" id="PTHR10887:SF495">
    <property type="entry name" value="HELICASE SENATAXIN ISOFORM X1-RELATED"/>
    <property type="match status" value="1"/>
</dbReference>
<dbReference type="InterPro" id="IPR041679">
    <property type="entry name" value="DNA2/NAM7-like_C"/>
</dbReference>
<accession>A0ABD0WKF3</accession>
<evidence type="ECO:0000256" key="1">
    <source>
        <dbReference type="SAM" id="Coils"/>
    </source>
</evidence>
<proteinExistence type="predicted"/>
<dbReference type="CDD" id="cd18042">
    <property type="entry name" value="DEXXQc_SETX"/>
    <property type="match status" value="1"/>
</dbReference>
<feature type="region of interest" description="Disordered" evidence="2">
    <location>
        <begin position="615"/>
        <end position="647"/>
    </location>
</feature>
<dbReference type="CDD" id="cd18808">
    <property type="entry name" value="SF1_C_Upf1"/>
    <property type="match status" value="1"/>
</dbReference>
<feature type="compositionally biased region" description="Basic and acidic residues" evidence="2">
    <location>
        <begin position="714"/>
        <end position="747"/>
    </location>
</feature>
<feature type="compositionally biased region" description="Low complexity" evidence="2">
    <location>
        <begin position="802"/>
        <end position="812"/>
    </location>
</feature>
<feature type="domain" description="DNA2/NAM7 helicase helicase" evidence="4">
    <location>
        <begin position="1691"/>
        <end position="1970"/>
    </location>
</feature>
<dbReference type="EMBL" id="JAGEUA010000009">
    <property type="protein sequence ID" value="KAL0965166.1"/>
    <property type="molecule type" value="Genomic_DNA"/>
</dbReference>
<dbReference type="InterPro" id="IPR027417">
    <property type="entry name" value="P-loop_NTPase"/>
</dbReference>
<evidence type="ECO:0008006" key="8">
    <source>
        <dbReference type="Google" id="ProtNLM"/>
    </source>
</evidence>
<evidence type="ECO:0000313" key="7">
    <source>
        <dbReference type="Proteomes" id="UP001557470"/>
    </source>
</evidence>
<dbReference type="SUPFAM" id="SSF52540">
    <property type="entry name" value="P-loop containing nucleoside triphosphate hydrolases"/>
    <property type="match status" value="1"/>
</dbReference>
<evidence type="ECO:0000259" key="3">
    <source>
        <dbReference type="Pfam" id="PF12726"/>
    </source>
</evidence>
<feature type="domain" description="Helicase Sen1 N-terminal" evidence="3">
    <location>
        <begin position="41"/>
        <end position="360"/>
    </location>
</feature>
<feature type="compositionally biased region" description="Basic and acidic residues" evidence="2">
    <location>
        <begin position="2273"/>
        <end position="2282"/>
    </location>
</feature>
<evidence type="ECO:0000259" key="5">
    <source>
        <dbReference type="Pfam" id="PF13087"/>
    </source>
</evidence>
<dbReference type="Pfam" id="PF13087">
    <property type="entry name" value="AAA_12"/>
    <property type="match status" value="1"/>
</dbReference>
<feature type="region of interest" description="Disordered" evidence="2">
    <location>
        <begin position="1193"/>
        <end position="1224"/>
    </location>
</feature>
<feature type="compositionally biased region" description="Low complexity" evidence="2">
    <location>
        <begin position="2261"/>
        <end position="2272"/>
    </location>
</feature>
<evidence type="ECO:0000259" key="4">
    <source>
        <dbReference type="Pfam" id="PF13086"/>
    </source>
</evidence>
<feature type="region of interest" description="Disordered" evidence="2">
    <location>
        <begin position="714"/>
        <end position="751"/>
    </location>
</feature>
<dbReference type="Gene3D" id="3.40.50.300">
    <property type="entry name" value="P-loop containing nucleotide triphosphate hydrolases"/>
    <property type="match status" value="2"/>
</dbReference>
<feature type="region of interest" description="Disordered" evidence="2">
    <location>
        <begin position="789"/>
        <end position="913"/>
    </location>
</feature>
<dbReference type="InterPro" id="IPR047187">
    <property type="entry name" value="SF1_C_Upf1"/>
</dbReference>
<dbReference type="FunFam" id="3.40.50.300:FF:000810">
    <property type="entry name" value="probable helicase senataxin"/>
    <property type="match status" value="1"/>
</dbReference>